<accession>A0AAV3ZQK6</accession>
<proteinExistence type="predicted"/>
<name>A0AAV3ZQK6_9GAST</name>
<evidence type="ECO:0000256" key="1">
    <source>
        <dbReference type="SAM" id="Phobius"/>
    </source>
</evidence>
<keyword evidence="3" id="KW-1185">Reference proteome</keyword>
<evidence type="ECO:0000313" key="3">
    <source>
        <dbReference type="Proteomes" id="UP000735302"/>
    </source>
</evidence>
<dbReference type="EMBL" id="BLXT01002778">
    <property type="protein sequence ID" value="GFN97471.1"/>
    <property type="molecule type" value="Genomic_DNA"/>
</dbReference>
<protein>
    <submittedName>
        <fullName evidence="2">Uncharacterized protein</fullName>
    </submittedName>
</protein>
<dbReference type="Proteomes" id="UP000735302">
    <property type="component" value="Unassembled WGS sequence"/>
</dbReference>
<reference evidence="2 3" key="1">
    <citation type="journal article" date="2021" name="Elife">
        <title>Chloroplast acquisition without the gene transfer in kleptoplastic sea slugs, Plakobranchus ocellatus.</title>
        <authorList>
            <person name="Maeda T."/>
            <person name="Takahashi S."/>
            <person name="Yoshida T."/>
            <person name="Shimamura S."/>
            <person name="Takaki Y."/>
            <person name="Nagai Y."/>
            <person name="Toyoda A."/>
            <person name="Suzuki Y."/>
            <person name="Arimoto A."/>
            <person name="Ishii H."/>
            <person name="Satoh N."/>
            <person name="Nishiyama T."/>
            <person name="Hasebe M."/>
            <person name="Maruyama T."/>
            <person name="Minagawa J."/>
            <person name="Obokata J."/>
            <person name="Shigenobu S."/>
        </authorList>
    </citation>
    <scope>NUCLEOTIDE SEQUENCE [LARGE SCALE GENOMIC DNA]</scope>
</reference>
<keyword evidence="1" id="KW-1133">Transmembrane helix</keyword>
<feature type="transmembrane region" description="Helical" evidence="1">
    <location>
        <begin position="71"/>
        <end position="92"/>
    </location>
</feature>
<keyword evidence="1" id="KW-0812">Transmembrane</keyword>
<organism evidence="2 3">
    <name type="scientific">Plakobranchus ocellatus</name>
    <dbReference type="NCBI Taxonomy" id="259542"/>
    <lineage>
        <taxon>Eukaryota</taxon>
        <taxon>Metazoa</taxon>
        <taxon>Spiralia</taxon>
        <taxon>Lophotrochozoa</taxon>
        <taxon>Mollusca</taxon>
        <taxon>Gastropoda</taxon>
        <taxon>Heterobranchia</taxon>
        <taxon>Euthyneura</taxon>
        <taxon>Panpulmonata</taxon>
        <taxon>Sacoglossa</taxon>
        <taxon>Placobranchoidea</taxon>
        <taxon>Plakobranchidae</taxon>
        <taxon>Plakobranchus</taxon>
    </lineage>
</organism>
<keyword evidence="1" id="KW-0472">Membrane</keyword>
<evidence type="ECO:0000313" key="2">
    <source>
        <dbReference type="EMBL" id="GFN97471.1"/>
    </source>
</evidence>
<gene>
    <name evidence="2" type="ORF">PoB_002397700</name>
</gene>
<dbReference type="AlphaFoldDB" id="A0AAV3ZQK6"/>
<sequence>MSLLGASPTLFIFKVSKPLINIPRLNNNSNYVLSLHQTNQQTRATGDLSRSSCRLVTPLAPKNFFAYDLKVLTWIYIIIPIVVYSMCLYWFLMNFTTYMHSIDPARRDSIFLTDLEDVCVFQVPTPAASSSDVSLMFLGRDMKSEVILNSQTVLKARQEIRDQLAAAFDLRTVEMCGFKPQKAGAQRKKVAEGHLAAMTLVRPGPLRVSEVQSRNTCLRGISSLTTLCCLAVI</sequence>
<comment type="caution">
    <text evidence="2">The sequence shown here is derived from an EMBL/GenBank/DDBJ whole genome shotgun (WGS) entry which is preliminary data.</text>
</comment>